<name>A0A6G9ATP1_9BACT</name>
<dbReference type="AlphaFoldDB" id="A0A6G9ATP1"/>
<protein>
    <submittedName>
        <fullName evidence="1">Uncharacterized protein</fullName>
    </submittedName>
</protein>
<evidence type="ECO:0000313" key="2">
    <source>
        <dbReference type="Proteomes" id="UP000501802"/>
    </source>
</evidence>
<sequence>MNTFELYISTQRGAGFRLPFTGPSSWDEVSVKQAVAIMRWRAVANSQPATQFAVLQMLYQMKPKQQRWLFDERFLRQQGLDDDDRATFLEYGQSVIDLIRWAGETEPGADFLVKKFRRFDFRYGTPGVLLRRLWYRKQYFAPAEALGDCTFEEFICAEKAYRTDKLAELATVLYRPQRQGEREAFSSKTLAERTALFADLDPALLQLIASQFDASLQYLQSCFRYVFPKKQVIEGAEVPKTNKPAGNWLDVAINMAKLDATKVGLIEQLNLYLALKVLNEQMRQADELEKQLEKAKNKSR</sequence>
<proteinExistence type="predicted"/>
<dbReference type="EMBL" id="CP050063">
    <property type="protein sequence ID" value="QIP15696.1"/>
    <property type="molecule type" value="Genomic_DNA"/>
</dbReference>
<gene>
    <name evidence="1" type="ORF">G8759_25210</name>
</gene>
<dbReference type="RefSeq" id="WP_167214427.1">
    <property type="nucleotide sequence ID" value="NZ_CP050063.1"/>
</dbReference>
<accession>A0A6G9ATP1</accession>
<dbReference type="KEGG" id="spib:G8759_25210"/>
<evidence type="ECO:0000313" key="1">
    <source>
        <dbReference type="EMBL" id="QIP15696.1"/>
    </source>
</evidence>
<reference evidence="1 2" key="1">
    <citation type="submission" date="2020-03" db="EMBL/GenBank/DDBJ databases">
        <authorList>
            <person name="Kim M.K."/>
        </authorList>
    </citation>
    <scope>NUCLEOTIDE SEQUENCE [LARGE SCALE GENOMIC DNA]</scope>
    <source>
        <strain evidence="1 2">BT328</strain>
    </source>
</reference>
<keyword evidence="2" id="KW-1185">Reference proteome</keyword>
<dbReference type="Proteomes" id="UP000501802">
    <property type="component" value="Chromosome"/>
</dbReference>
<organism evidence="1 2">
    <name type="scientific">Spirosoma aureum</name>
    <dbReference type="NCBI Taxonomy" id="2692134"/>
    <lineage>
        <taxon>Bacteria</taxon>
        <taxon>Pseudomonadati</taxon>
        <taxon>Bacteroidota</taxon>
        <taxon>Cytophagia</taxon>
        <taxon>Cytophagales</taxon>
        <taxon>Cytophagaceae</taxon>
        <taxon>Spirosoma</taxon>
    </lineage>
</organism>